<feature type="transmembrane region" description="Helical" evidence="1">
    <location>
        <begin position="7"/>
        <end position="28"/>
    </location>
</feature>
<name>A0A4V2PT04_9FLAO</name>
<organism evidence="2 3">
    <name type="scientific">Winogradskyella wandonensis</name>
    <dbReference type="NCBI Taxonomy" id="1442586"/>
    <lineage>
        <taxon>Bacteria</taxon>
        <taxon>Pseudomonadati</taxon>
        <taxon>Bacteroidota</taxon>
        <taxon>Flavobacteriia</taxon>
        <taxon>Flavobacteriales</taxon>
        <taxon>Flavobacteriaceae</taxon>
        <taxon>Winogradskyella</taxon>
    </lineage>
</organism>
<evidence type="ECO:0000313" key="2">
    <source>
        <dbReference type="EMBL" id="TCK64681.1"/>
    </source>
</evidence>
<protein>
    <submittedName>
        <fullName evidence="2">Uncharacterized protein</fullName>
    </submittedName>
</protein>
<keyword evidence="3" id="KW-1185">Reference proteome</keyword>
<dbReference type="Proteomes" id="UP000295714">
    <property type="component" value="Unassembled WGS sequence"/>
</dbReference>
<gene>
    <name evidence="2" type="ORF">DFQ05_2664</name>
</gene>
<evidence type="ECO:0000256" key="1">
    <source>
        <dbReference type="SAM" id="Phobius"/>
    </source>
</evidence>
<accession>A0A4V2PT04</accession>
<keyword evidence="1" id="KW-0472">Membrane</keyword>
<evidence type="ECO:0000313" key="3">
    <source>
        <dbReference type="Proteomes" id="UP000295714"/>
    </source>
</evidence>
<reference evidence="2 3" key="1">
    <citation type="journal article" date="2015" name="Stand. Genomic Sci.">
        <title>Genomic Encyclopedia of Bacterial and Archaeal Type Strains, Phase III: the genomes of soil and plant-associated and newly described type strains.</title>
        <authorList>
            <person name="Whitman W.B."/>
            <person name="Woyke T."/>
            <person name="Klenk H.P."/>
            <person name="Zhou Y."/>
            <person name="Lilburn T.G."/>
            <person name="Beck B.J."/>
            <person name="De Vos P."/>
            <person name="Vandamme P."/>
            <person name="Eisen J.A."/>
            <person name="Garrity G."/>
            <person name="Hugenholtz P."/>
            <person name="Kyrpides N.C."/>
        </authorList>
    </citation>
    <scope>NUCLEOTIDE SEQUENCE [LARGE SCALE GENOMIC DNA]</scope>
    <source>
        <strain evidence="2 3">CECT 8445</strain>
    </source>
</reference>
<dbReference type="EMBL" id="SMGI01000006">
    <property type="protein sequence ID" value="TCK64681.1"/>
    <property type="molecule type" value="Genomic_DNA"/>
</dbReference>
<dbReference type="AlphaFoldDB" id="A0A4V2PT04"/>
<dbReference type="RefSeq" id="WP_132706035.1">
    <property type="nucleotide sequence ID" value="NZ_SMGI01000006.1"/>
</dbReference>
<keyword evidence="1" id="KW-1133">Transmembrane helix</keyword>
<proteinExistence type="predicted"/>
<feature type="transmembrane region" description="Helical" evidence="1">
    <location>
        <begin position="34"/>
        <end position="53"/>
    </location>
</feature>
<sequence>MKAKDYLYMFLGVIITITILILCFQGISSTSDKIAFASIIVNVVIAVLVVAYFQNRESNSRSLKDYFINQISGIKCDYDKFIQQIKDEKLTPNEIKKKFKDFSIKNQQLEYFLKTELKLNTIYIQEQNRKIHKLITNSYEFNNLYDSIKFALENSTNNELIILHKDFNHHITSLIVEINKT</sequence>
<keyword evidence="1" id="KW-0812">Transmembrane</keyword>
<comment type="caution">
    <text evidence="2">The sequence shown here is derived from an EMBL/GenBank/DDBJ whole genome shotgun (WGS) entry which is preliminary data.</text>
</comment>